<dbReference type="HAMAP" id="MF_01681">
    <property type="entry name" value="Salvage_MtnC"/>
    <property type="match status" value="1"/>
</dbReference>
<dbReference type="UniPathway" id="UPA00904">
    <property type="reaction ID" value="UER00876"/>
</dbReference>
<dbReference type="SUPFAM" id="SSF56784">
    <property type="entry name" value="HAD-like"/>
    <property type="match status" value="1"/>
</dbReference>
<sequence length="226" mass="25333">MGIRAIIVDTAGTTTDQHFIQDVLFPYSLKAMPIFLERQQQNFLVDACISDTRDIALEDDASLARVAEILQTWIREDRKATPLKTLQGLIWKEGYAQNDFTGHIYPDFIEAIKQYRAQGLRVYSFSSASVEAQKLLFSHSDGGDLTELFNGHFDTRTGSKLDKQAYSNILNTISLAPKQVLFVSDLLGELKAAAAAGMQTCQMVRDSTVKTGDYRQIHSFSELQIE</sequence>
<comment type="pathway">
    <text evidence="6">Amino-acid biosynthesis; L-methionine biosynthesis via salvage pathway; L-methionine from S-methyl-5-thio-alpha-D-ribose 1-phosphate: step 4/6.</text>
</comment>
<name>A0A4R2FG62_9GAMM</name>
<dbReference type="Gene3D" id="1.10.720.60">
    <property type="match status" value="1"/>
</dbReference>
<dbReference type="PRINTS" id="PR00413">
    <property type="entry name" value="HADHALOGNASE"/>
</dbReference>
<comment type="similarity">
    <text evidence="6">Belongs to the HAD-like hydrolase superfamily. MasA/MtnC family.</text>
</comment>
<dbReference type="SFLD" id="SFLDF00044">
    <property type="entry name" value="enolase-phosphatase"/>
    <property type="match status" value="1"/>
</dbReference>
<dbReference type="InterPro" id="IPR036412">
    <property type="entry name" value="HAD-like_sf"/>
</dbReference>
<keyword evidence="4 6" id="KW-0460">Magnesium</keyword>
<dbReference type="GO" id="GO:0043874">
    <property type="term" value="F:acireductone synthase activity"/>
    <property type="evidence" value="ECO:0007669"/>
    <property type="project" value="UniProtKB-EC"/>
</dbReference>
<evidence type="ECO:0000313" key="7">
    <source>
        <dbReference type="EMBL" id="TCN87098.1"/>
    </source>
</evidence>
<dbReference type="InterPro" id="IPR023214">
    <property type="entry name" value="HAD_sf"/>
</dbReference>
<organism evidence="7 8">
    <name type="scientific">Shewanella fodinae</name>
    <dbReference type="NCBI Taxonomy" id="552357"/>
    <lineage>
        <taxon>Bacteria</taxon>
        <taxon>Pseudomonadati</taxon>
        <taxon>Pseudomonadota</taxon>
        <taxon>Gammaproteobacteria</taxon>
        <taxon>Alteromonadales</taxon>
        <taxon>Shewanellaceae</taxon>
        <taxon>Shewanella</taxon>
    </lineage>
</organism>
<dbReference type="FunFam" id="1.10.720.60:FF:000008">
    <property type="entry name" value="Enolase-phosphatase E1"/>
    <property type="match status" value="1"/>
</dbReference>
<dbReference type="Proteomes" id="UP000294832">
    <property type="component" value="Unassembled WGS sequence"/>
</dbReference>
<dbReference type="EMBL" id="SLWF01000005">
    <property type="protein sequence ID" value="TCN87098.1"/>
    <property type="molecule type" value="Genomic_DNA"/>
</dbReference>
<evidence type="ECO:0000256" key="4">
    <source>
        <dbReference type="ARBA" id="ARBA00022842"/>
    </source>
</evidence>
<dbReference type="Pfam" id="PF00702">
    <property type="entry name" value="Hydrolase"/>
    <property type="match status" value="1"/>
</dbReference>
<dbReference type="RefSeq" id="WP_133038268.1">
    <property type="nucleotide sequence ID" value="NZ_SLWF01000005.1"/>
</dbReference>
<comment type="caution">
    <text evidence="7">The sequence shown here is derived from an EMBL/GenBank/DDBJ whole genome shotgun (WGS) entry which is preliminary data.</text>
</comment>
<reference evidence="7 8" key="1">
    <citation type="submission" date="2019-03" db="EMBL/GenBank/DDBJ databases">
        <title>Freshwater and sediment microbial communities from various areas in North America, analyzing microbe dynamics in response to fracking.</title>
        <authorList>
            <person name="Lamendella R."/>
        </authorList>
    </citation>
    <scope>NUCLEOTIDE SEQUENCE [LARGE SCALE GENOMIC DNA]</scope>
    <source>
        <strain evidence="7 8">74A</strain>
    </source>
</reference>
<evidence type="ECO:0000256" key="2">
    <source>
        <dbReference type="ARBA" id="ARBA00022723"/>
    </source>
</evidence>
<dbReference type="CDD" id="cd01629">
    <property type="entry name" value="HAD_EP"/>
    <property type="match status" value="1"/>
</dbReference>
<evidence type="ECO:0000256" key="6">
    <source>
        <dbReference type="HAMAP-Rule" id="MF_01681"/>
    </source>
</evidence>
<dbReference type="Gene3D" id="3.40.50.1000">
    <property type="entry name" value="HAD superfamily/HAD-like"/>
    <property type="match status" value="1"/>
</dbReference>
<dbReference type="InterPro" id="IPR023943">
    <property type="entry name" value="Enolase-ppase_E1"/>
</dbReference>
<dbReference type="PANTHER" id="PTHR20371:SF1">
    <property type="entry name" value="ENOLASE-PHOSPHATASE E1"/>
    <property type="match status" value="1"/>
</dbReference>
<keyword evidence="1 6" id="KW-0028">Amino-acid biosynthesis</keyword>
<dbReference type="GO" id="GO:0043715">
    <property type="term" value="F:2,3-diketo-5-methylthiopentyl-1-phosphate enolase activity"/>
    <property type="evidence" value="ECO:0007669"/>
    <property type="project" value="UniProtKB-UniRule"/>
</dbReference>
<comment type="subunit">
    <text evidence="6">Monomer.</text>
</comment>
<dbReference type="AlphaFoldDB" id="A0A4R2FG62"/>
<dbReference type="GO" id="GO:0019509">
    <property type="term" value="P:L-methionine salvage from methylthioadenosine"/>
    <property type="evidence" value="ECO:0007669"/>
    <property type="project" value="UniProtKB-UniRule"/>
</dbReference>
<keyword evidence="8" id="KW-1185">Reference proteome</keyword>
<keyword evidence="3 6" id="KW-0378">Hydrolase</keyword>
<dbReference type="NCBIfam" id="TIGR01691">
    <property type="entry name" value="enolase-ppase"/>
    <property type="match status" value="1"/>
</dbReference>
<dbReference type="SFLD" id="SFLDG01129">
    <property type="entry name" value="C1.5:_HAD__Beta-PGM__Phosphata"/>
    <property type="match status" value="1"/>
</dbReference>
<dbReference type="PANTHER" id="PTHR20371">
    <property type="entry name" value="ENOLASE-PHOSPHATASE E1"/>
    <property type="match status" value="1"/>
</dbReference>
<dbReference type="SFLD" id="SFLDG01133">
    <property type="entry name" value="C1.5.4:_Enolase-phosphatase_Li"/>
    <property type="match status" value="1"/>
</dbReference>
<comment type="catalytic activity">
    <reaction evidence="6">
        <text>5-methylsulfanyl-2,3-dioxopentyl phosphate + H2O = 1,2-dihydroxy-5-(methylsulfanyl)pent-1-en-3-one + phosphate</text>
        <dbReference type="Rhea" id="RHEA:21700"/>
        <dbReference type="ChEBI" id="CHEBI:15377"/>
        <dbReference type="ChEBI" id="CHEBI:43474"/>
        <dbReference type="ChEBI" id="CHEBI:49252"/>
        <dbReference type="ChEBI" id="CHEBI:58828"/>
        <dbReference type="EC" id="3.1.3.77"/>
    </reaction>
</comment>
<dbReference type="OrthoDB" id="9797416at2"/>
<proteinExistence type="inferred from homology"/>
<dbReference type="NCBIfam" id="TIGR01549">
    <property type="entry name" value="HAD-SF-IA-v1"/>
    <property type="match status" value="1"/>
</dbReference>
<comment type="function">
    <text evidence="6">Bifunctional enzyme that catalyzes the enolization of 2,3-diketo-5-methylthiopentyl-1-phosphate (DK-MTP-1-P) into the intermediate 2-hydroxy-3-keto-5-methylthiopentenyl-1-phosphate (HK-MTPenyl-1-P), which is then dephosphorylated to form the acireductone 1,2-dihydroxy-3-keto-5-methylthiopentene (DHK-MTPene).</text>
</comment>
<dbReference type="EC" id="3.1.3.77" evidence="6"/>
<comment type="cofactor">
    <cofactor evidence="6">
        <name>Mg(2+)</name>
        <dbReference type="ChEBI" id="CHEBI:18420"/>
    </cofactor>
    <text evidence="6">Binds 1 Mg(2+) ion per subunit.</text>
</comment>
<keyword evidence="5 6" id="KW-0486">Methionine biosynthesis</keyword>
<dbReference type="GO" id="GO:0000287">
    <property type="term" value="F:magnesium ion binding"/>
    <property type="evidence" value="ECO:0007669"/>
    <property type="project" value="UniProtKB-UniRule"/>
</dbReference>
<protein>
    <recommendedName>
        <fullName evidence="6">Enolase-phosphatase E1</fullName>
        <ecNumber evidence="6">3.1.3.77</ecNumber>
    </recommendedName>
    <alternativeName>
        <fullName evidence="6">2,3-diketo-5-methylthio-1-phosphopentane phosphatase</fullName>
    </alternativeName>
</protein>
<comment type="pathway">
    <text evidence="6">Amino-acid biosynthesis; L-methionine biosynthesis via salvage pathway; L-methionine from S-methyl-5-thio-alpha-D-ribose 1-phosphate: step 3/6.</text>
</comment>
<accession>A0A4R2FG62</accession>
<dbReference type="GO" id="GO:0043716">
    <property type="term" value="F:2-hydroxy-3-keto-5-methylthiopentenyl-1-phosphate phosphatase activity"/>
    <property type="evidence" value="ECO:0007669"/>
    <property type="project" value="UniProtKB-UniRule"/>
</dbReference>
<evidence type="ECO:0000256" key="5">
    <source>
        <dbReference type="ARBA" id="ARBA00023167"/>
    </source>
</evidence>
<evidence type="ECO:0000256" key="3">
    <source>
        <dbReference type="ARBA" id="ARBA00022801"/>
    </source>
</evidence>
<keyword evidence="2 6" id="KW-0479">Metal-binding</keyword>
<evidence type="ECO:0000313" key="8">
    <source>
        <dbReference type="Proteomes" id="UP000294832"/>
    </source>
</evidence>
<gene>
    <name evidence="6" type="primary">mtnC</name>
    <name evidence="7" type="ORF">EDC91_105100</name>
</gene>
<evidence type="ECO:0000256" key="1">
    <source>
        <dbReference type="ARBA" id="ARBA00022605"/>
    </source>
</evidence>
<dbReference type="InterPro" id="IPR006439">
    <property type="entry name" value="HAD-SF_hydro_IA"/>
</dbReference>
<dbReference type="SFLD" id="SFLDS00003">
    <property type="entry name" value="Haloacid_Dehalogenase"/>
    <property type="match status" value="1"/>
</dbReference>